<feature type="transmembrane region" description="Helical" evidence="8">
    <location>
        <begin position="528"/>
        <end position="546"/>
    </location>
</feature>
<dbReference type="PATRIC" id="fig|1324352.5.peg.707"/>
<feature type="transmembrane region" description="Helical" evidence="8">
    <location>
        <begin position="338"/>
        <end position="357"/>
    </location>
</feature>
<dbReference type="Gene3D" id="3.30.70.1440">
    <property type="entry name" value="Multidrug efflux transporter AcrB pore domain"/>
    <property type="match status" value="1"/>
</dbReference>
<dbReference type="GO" id="GO:0005886">
    <property type="term" value="C:plasma membrane"/>
    <property type="evidence" value="ECO:0007669"/>
    <property type="project" value="UniProtKB-SubCell"/>
</dbReference>
<dbReference type="InterPro" id="IPR001036">
    <property type="entry name" value="Acrflvin-R"/>
</dbReference>
<feature type="transmembrane region" description="Helical" evidence="8">
    <location>
        <begin position="961"/>
        <end position="984"/>
    </location>
</feature>
<dbReference type="InterPro" id="IPR004763">
    <property type="entry name" value="CusA-like"/>
</dbReference>
<feature type="transmembrane region" description="Helical" evidence="8">
    <location>
        <begin position="889"/>
        <end position="906"/>
    </location>
</feature>
<dbReference type="EMBL" id="CP009928">
    <property type="protein sequence ID" value="AKK71792.1"/>
    <property type="molecule type" value="Genomic_DNA"/>
</dbReference>
<dbReference type="PANTHER" id="PTHR32063:SF17">
    <property type="entry name" value="CATION EFFLUX SYSTEM PROTEIN"/>
    <property type="match status" value="1"/>
</dbReference>
<feature type="transmembrane region" description="Helical" evidence="8">
    <location>
        <begin position="390"/>
        <end position="413"/>
    </location>
</feature>
<dbReference type="Gene3D" id="3.30.70.1430">
    <property type="entry name" value="Multidrug efflux transporter AcrB pore domain"/>
    <property type="match status" value="2"/>
</dbReference>
<protein>
    <submittedName>
        <fullName evidence="9">Membrane protein</fullName>
    </submittedName>
</protein>
<feature type="transmembrane region" description="Helical" evidence="8">
    <location>
        <begin position="474"/>
        <end position="495"/>
    </location>
</feature>
<keyword evidence="5 8" id="KW-0812">Transmembrane</keyword>
<evidence type="ECO:0000256" key="1">
    <source>
        <dbReference type="ARBA" id="ARBA00004651"/>
    </source>
</evidence>
<keyword evidence="3" id="KW-0813">Transport</keyword>
<dbReference type="Gene3D" id="3.30.2090.10">
    <property type="entry name" value="Multidrug efflux transporter AcrB TolC docking domain, DN and DC subdomains"/>
    <property type="match status" value="2"/>
</dbReference>
<evidence type="ECO:0000256" key="3">
    <source>
        <dbReference type="ARBA" id="ARBA00022448"/>
    </source>
</evidence>
<dbReference type="STRING" id="1324352.OK18_03290"/>
<dbReference type="SUPFAM" id="SSF82693">
    <property type="entry name" value="Multidrug efflux transporter AcrB pore domain, PN1, PN2, PC1 and PC2 subdomains"/>
    <property type="match status" value="3"/>
</dbReference>
<dbReference type="GO" id="GO:0042910">
    <property type="term" value="F:xenobiotic transmembrane transporter activity"/>
    <property type="evidence" value="ECO:0007669"/>
    <property type="project" value="TreeGrafter"/>
</dbReference>
<evidence type="ECO:0000313" key="10">
    <source>
        <dbReference type="Proteomes" id="UP000035213"/>
    </source>
</evidence>
<evidence type="ECO:0000256" key="2">
    <source>
        <dbReference type="ARBA" id="ARBA00010942"/>
    </source>
</evidence>
<name>A0A0G3M438_CHRGL</name>
<dbReference type="OrthoDB" id="9758757at2"/>
<feature type="transmembrane region" description="Helical" evidence="8">
    <location>
        <begin position="863"/>
        <end position="882"/>
    </location>
</feature>
<dbReference type="Proteomes" id="UP000035213">
    <property type="component" value="Chromosome"/>
</dbReference>
<dbReference type="GO" id="GO:0008324">
    <property type="term" value="F:monoatomic cation transmembrane transporter activity"/>
    <property type="evidence" value="ECO:0007669"/>
    <property type="project" value="InterPro"/>
</dbReference>
<dbReference type="PRINTS" id="PR00702">
    <property type="entry name" value="ACRIFLAVINRP"/>
</dbReference>
<accession>A0A0G3M438</accession>
<dbReference type="Pfam" id="PF00873">
    <property type="entry name" value="ACR_tran"/>
    <property type="match status" value="1"/>
</dbReference>
<dbReference type="InterPro" id="IPR027463">
    <property type="entry name" value="AcrB_DN_DC_subdom"/>
</dbReference>
<dbReference type="KEGG" id="cgn:OK18_03290"/>
<proteinExistence type="inferred from homology"/>
<keyword evidence="4" id="KW-1003">Cell membrane</keyword>
<dbReference type="SUPFAM" id="SSF82866">
    <property type="entry name" value="Multidrug efflux transporter AcrB transmembrane domain"/>
    <property type="match status" value="2"/>
</dbReference>
<dbReference type="AlphaFoldDB" id="A0A0G3M438"/>
<reference evidence="9 10" key="1">
    <citation type="submission" date="2014-11" db="EMBL/GenBank/DDBJ databases">
        <authorList>
            <person name="Park G.-S."/>
            <person name="Hong S.-J."/>
            <person name="Jung B.K."/>
            <person name="Khan A.R."/>
            <person name="Kwak Y."/>
            <person name="Shin J.-H."/>
        </authorList>
    </citation>
    <scope>NUCLEOTIDE SEQUENCE [LARGE SCALE GENOMIC DNA]</scope>
    <source>
        <strain evidence="9 10">DSM 27622</strain>
    </source>
</reference>
<evidence type="ECO:0000256" key="6">
    <source>
        <dbReference type="ARBA" id="ARBA00022989"/>
    </source>
</evidence>
<evidence type="ECO:0000256" key="8">
    <source>
        <dbReference type="SAM" id="Phobius"/>
    </source>
</evidence>
<dbReference type="SUPFAM" id="SSF82714">
    <property type="entry name" value="Multidrug efflux transporter AcrB TolC docking domain, DN and DC subdomains"/>
    <property type="match status" value="2"/>
</dbReference>
<evidence type="ECO:0000256" key="4">
    <source>
        <dbReference type="ARBA" id="ARBA00022475"/>
    </source>
</evidence>
<feature type="transmembrane region" description="Helical" evidence="8">
    <location>
        <begin position="996"/>
        <end position="1018"/>
    </location>
</feature>
<comment type="subcellular location">
    <subcellularLocation>
        <location evidence="1">Cell membrane</location>
        <topology evidence="1">Multi-pass membrane protein</topology>
    </subcellularLocation>
</comment>
<gene>
    <name evidence="9" type="ORF">OK18_03290</name>
</gene>
<keyword evidence="6 8" id="KW-1133">Transmembrane helix</keyword>
<sequence>MMKQLLTLSIQKRWLMLALFLLLGFFGYYSWTRLSVEAYPDIADVTSQVVTQVPGLAAEEVEQQITIPLERSLNGLPGMHVMRSKSTFGLSIITMVFDDGVDDYWARQRIQERLSDVTLPYDAQPGLDPLTSPIGEVYRYIIESNNYSLRELTDLQKFVIIPRIKQVSGIADVTNFGGITTQFQVELDPHKLEQYGLALSEVTETISRNNVSAGGSMLPHGNLAYVIRGIGLVKDLNDLGKIVVKTENGVPVFLNDIGTLKYGNLERKGILGYTDRERNYSESIEGIVLLLRGQNPSQVLEGIHQAVDELNNEILPAGVKIHPFLDRTDLVKTTLSTVSHTLTEGIVLVIIVLIVFLGSWRGALLVAITIPLSLLFAFILMYFTDIPANLLSLGAIDFGIIVDGAIVMLETILKKREENPEEILEEKSITQRVIEVAKPIFFSTIIIMTAYLPLFAFERVEKKLFTPMAFTVGYALLGALAVALLLIPGLAYVIYRKPRKLYHNKWLEKTGNAYGKRIEKILQAPKKVMLPIGIVLLSAGVLSYTVGKDFLPELDEGSIWLQVQLPPGISLAQSKEMSDTLRARTLKHKEITYMMIQAGRNDDGTDPWTASHFEVSIGIKPYSEWPSGKTKADLIRELAEDYKEMPGFTVGFSQPMIDGVMDKISGAHSELVVKVYGEDFKETRRIAENVLSILNKIPGSADLAIDQEPPLPQLQIIADRDKIAQYGLNVADVADLIEVALGGKAISQIFIGNKVYDISCRYTENSRNTPDKIGNLMLTSASGAKIPLSQVAEVKLSTGESTITREMNKRHLTVKLNLRGTDLSSFLKKAQDTIEKYIQYDHEKYHIKWGGQFENQSRAYSRLAFIVPLALAVMFLLLYGAFGDFRQALVLISIVPLALFGGMLALNIRGMSLNVSSAVGFIALFGVAIQNGVIMISHINDLRKKGYALRPAVTQGAKDRFRPVLMTATVAVIGLFPASLATGIGSDVQRPLATVIVYGLMFSTVLTLFILPAIYFMAERRNENQNLVSNED</sequence>
<dbReference type="Gene3D" id="3.30.70.1320">
    <property type="entry name" value="Multidrug efflux transporter AcrB pore domain like"/>
    <property type="match status" value="1"/>
</dbReference>
<comment type="similarity">
    <text evidence="2">Belongs to the resistance-nodulation-cell division (RND) (TC 2.A.6) family.</text>
</comment>
<feature type="transmembrane region" description="Helical" evidence="8">
    <location>
        <begin position="433"/>
        <end position="454"/>
    </location>
</feature>
<feature type="transmembrane region" description="Helical" evidence="8">
    <location>
        <begin position="918"/>
        <end position="940"/>
    </location>
</feature>
<dbReference type="NCBIfam" id="TIGR00914">
    <property type="entry name" value="2A0601"/>
    <property type="match status" value="1"/>
</dbReference>
<organism evidence="9 10">
    <name type="scientific">Chryseobacterium gallinarum</name>
    <dbReference type="NCBI Taxonomy" id="1324352"/>
    <lineage>
        <taxon>Bacteria</taxon>
        <taxon>Pseudomonadati</taxon>
        <taxon>Bacteroidota</taxon>
        <taxon>Flavobacteriia</taxon>
        <taxon>Flavobacteriales</taxon>
        <taxon>Weeksellaceae</taxon>
        <taxon>Chryseobacterium group</taxon>
        <taxon>Chryseobacterium</taxon>
    </lineage>
</organism>
<evidence type="ECO:0000256" key="5">
    <source>
        <dbReference type="ARBA" id="ARBA00022692"/>
    </source>
</evidence>
<dbReference type="Gene3D" id="1.20.1640.10">
    <property type="entry name" value="Multidrug efflux transporter AcrB transmembrane domain"/>
    <property type="match status" value="2"/>
</dbReference>
<dbReference type="PANTHER" id="PTHR32063">
    <property type="match status" value="1"/>
</dbReference>
<evidence type="ECO:0000313" key="9">
    <source>
        <dbReference type="EMBL" id="AKK71792.1"/>
    </source>
</evidence>
<feature type="transmembrane region" description="Helical" evidence="8">
    <location>
        <begin position="364"/>
        <end position="384"/>
    </location>
</feature>
<keyword evidence="7 8" id="KW-0472">Membrane</keyword>
<evidence type="ECO:0000256" key="7">
    <source>
        <dbReference type="ARBA" id="ARBA00023136"/>
    </source>
</evidence>